<protein>
    <recommendedName>
        <fullName evidence="3">Transcriptional regulator</fullName>
    </recommendedName>
</protein>
<dbReference type="InterPro" id="IPR010982">
    <property type="entry name" value="Lambda_DNA-bd_dom_sf"/>
</dbReference>
<organism evidence="1 2">
    <name type="scientific">Methanosphaerula palustris (strain ATCC BAA-1556 / DSM 19958 / E1-9c)</name>
    <dbReference type="NCBI Taxonomy" id="521011"/>
    <lineage>
        <taxon>Archaea</taxon>
        <taxon>Methanobacteriati</taxon>
        <taxon>Methanobacteriota</taxon>
        <taxon>Stenosarchaea group</taxon>
        <taxon>Methanomicrobia</taxon>
        <taxon>Methanomicrobiales</taxon>
        <taxon>Methanoregulaceae</taxon>
        <taxon>Methanosphaerula</taxon>
    </lineage>
</organism>
<dbReference type="HOGENOM" id="CLU_133047_1_0_2"/>
<dbReference type="SUPFAM" id="SSF47413">
    <property type="entry name" value="lambda repressor-like DNA-binding domains"/>
    <property type="match status" value="1"/>
</dbReference>
<sequence>MVKAPCQEVVWELLPAIRAALAAELVRRGMSQLAASRVLGMAPSAVSQYLSKKRGYRIEFEGEVKQTIEHLAEDINQGKIEDVSAAFCDICRLIRKDQGPCQKKPND</sequence>
<dbReference type="AlphaFoldDB" id="B8GHE6"/>
<reference evidence="1 2" key="1">
    <citation type="journal article" date="2015" name="Genome Announc.">
        <title>Complete Genome Sequence of Methanosphaerula palustris E1-9CT, a Hydrogenotrophic Methanogen Isolated from a Minerotrophic Fen Peatland.</title>
        <authorList>
            <person name="Cadillo-Quiroz H."/>
            <person name="Browne P."/>
            <person name="Kyrpides N."/>
            <person name="Woyke T."/>
            <person name="Goodwin L."/>
            <person name="Detter C."/>
            <person name="Yavitt J.B."/>
            <person name="Zinder S.H."/>
        </authorList>
    </citation>
    <scope>NUCLEOTIDE SEQUENCE [LARGE SCALE GENOMIC DNA]</scope>
    <source>
        <strain evidence="2">ATCC BAA-1556 / DSM 19958 / E1-9c</strain>
    </source>
</reference>
<keyword evidence="2" id="KW-1185">Reference proteome</keyword>
<dbReference type="OrthoDB" id="42697at2157"/>
<dbReference type="STRING" id="521011.Mpal_1213"/>
<proteinExistence type="predicted"/>
<accession>B8GHE6</accession>
<dbReference type="PANTHER" id="PTHR40730:SF3">
    <property type="entry name" value="HTH CRO_C1-TYPE DOMAIN-CONTAINING PROTEIN"/>
    <property type="match status" value="1"/>
</dbReference>
<dbReference type="Gene3D" id="1.10.260.40">
    <property type="entry name" value="lambda repressor-like DNA-binding domains"/>
    <property type="match status" value="1"/>
</dbReference>
<dbReference type="RefSeq" id="WP_012617870.1">
    <property type="nucleotide sequence ID" value="NC_011832.1"/>
</dbReference>
<gene>
    <name evidence="1" type="ordered locus">Mpal_1213</name>
</gene>
<dbReference type="GO" id="GO:0003677">
    <property type="term" value="F:DNA binding"/>
    <property type="evidence" value="ECO:0007669"/>
    <property type="project" value="InterPro"/>
</dbReference>
<evidence type="ECO:0000313" key="2">
    <source>
        <dbReference type="Proteomes" id="UP000002457"/>
    </source>
</evidence>
<dbReference type="PANTHER" id="PTHR40730">
    <property type="entry name" value="TRANSCRIPTIONAL REGULATOR PROTEIN-LIKE PROTEIN"/>
    <property type="match status" value="1"/>
</dbReference>
<evidence type="ECO:0008006" key="3">
    <source>
        <dbReference type="Google" id="ProtNLM"/>
    </source>
</evidence>
<name>B8GHE6_METPE</name>
<dbReference type="eggNOG" id="arCOG00017">
    <property type="taxonomic scope" value="Archaea"/>
</dbReference>
<dbReference type="EMBL" id="CP001338">
    <property type="protein sequence ID" value="ACL16551.1"/>
    <property type="molecule type" value="Genomic_DNA"/>
</dbReference>
<evidence type="ECO:0000313" key="1">
    <source>
        <dbReference type="EMBL" id="ACL16551.1"/>
    </source>
</evidence>
<dbReference type="Proteomes" id="UP000002457">
    <property type="component" value="Chromosome"/>
</dbReference>
<dbReference type="KEGG" id="mpl:Mpal_1213"/>
<dbReference type="GeneID" id="7271491"/>